<accession>A0ABQ4H3F0</accession>
<sequence>MGAPDDAHPAFTDGFEQVVPARDPPFGHVLDSLPGSRIVAGRAGLHFFDEKVAAKPSNSFRFFFHLEAGVCQ</sequence>
<gene>
    <name evidence="1" type="ORF">Ppa06_04600</name>
</gene>
<name>A0ABQ4H3F0_9ACTN</name>
<protein>
    <submittedName>
        <fullName evidence="1">Uncharacterized protein</fullName>
    </submittedName>
</protein>
<evidence type="ECO:0000313" key="2">
    <source>
        <dbReference type="Proteomes" id="UP000633041"/>
    </source>
</evidence>
<dbReference type="Proteomes" id="UP000633041">
    <property type="component" value="Unassembled WGS sequence"/>
</dbReference>
<keyword evidence="2" id="KW-1185">Reference proteome</keyword>
<reference evidence="1 2" key="1">
    <citation type="submission" date="2021-01" db="EMBL/GenBank/DDBJ databases">
        <title>Whole genome shotgun sequence of Planomonospora parontospora subsp. parontospora NBRC 13880.</title>
        <authorList>
            <person name="Komaki H."/>
            <person name="Tamura T."/>
        </authorList>
    </citation>
    <scope>NUCLEOTIDE SEQUENCE [LARGE SCALE GENOMIC DNA]</scope>
    <source>
        <strain evidence="1 2">NBRC 13880</strain>
    </source>
</reference>
<dbReference type="EMBL" id="BOOL01000005">
    <property type="protein sequence ID" value="GII06662.1"/>
    <property type="molecule type" value="Genomic_DNA"/>
</dbReference>
<evidence type="ECO:0000313" key="1">
    <source>
        <dbReference type="EMBL" id="GII06662.1"/>
    </source>
</evidence>
<comment type="caution">
    <text evidence="1">The sequence shown here is derived from an EMBL/GenBank/DDBJ whole genome shotgun (WGS) entry which is preliminary data.</text>
</comment>
<proteinExistence type="predicted"/>
<organism evidence="1 2">
    <name type="scientific">Planomonospora parontospora subsp. parontospora</name>
    <dbReference type="NCBI Taxonomy" id="97194"/>
    <lineage>
        <taxon>Bacteria</taxon>
        <taxon>Bacillati</taxon>
        <taxon>Actinomycetota</taxon>
        <taxon>Actinomycetes</taxon>
        <taxon>Streptosporangiales</taxon>
        <taxon>Streptosporangiaceae</taxon>
        <taxon>Planomonospora</taxon>
    </lineage>
</organism>